<dbReference type="Pfam" id="PF06176">
    <property type="entry name" value="WaaY"/>
    <property type="match status" value="1"/>
</dbReference>
<dbReference type="SUPFAM" id="SSF56112">
    <property type="entry name" value="Protein kinase-like (PK-like)"/>
    <property type="match status" value="1"/>
</dbReference>
<organism evidence="1 2">
    <name type="scientific">Fusobacterium ulcerans</name>
    <dbReference type="NCBI Taxonomy" id="861"/>
    <lineage>
        <taxon>Bacteria</taxon>
        <taxon>Fusobacteriati</taxon>
        <taxon>Fusobacteriota</taxon>
        <taxon>Fusobacteriia</taxon>
        <taxon>Fusobacteriales</taxon>
        <taxon>Fusobacteriaceae</taxon>
        <taxon>Fusobacterium</taxon>
    </lineage>
</organism>
<evidence type="ECO:0000313" key="2">
    <source>
        <dbReference type="Proteomes" id="UP000249008"/>
    </source>
</evidence>
<dbReference type="AlphaFoldDB" id="A0AAX2JCR0"/>
<accession>A0AAX2JCR0</accession>
<reference evidence="1 2" key="1">
    <citation type="submission" date="2018-06" db="EMBL/GenBank/DDBJ databases">
        <authorList>
            <consortium name="Pathogen Informatics"/>
            <person name="Doyle S."/>
        </authorList>
    </citation>
    <scope>NUCLEOTIDE SEQUENCE [LARGE SCALE GENOMIC DNA]</scope>
    <source>
        <strain evidence="1 2">NCTC12112</strain>
    </source>
</reference>
<dbReference type="EMBL" id="LS483487">
    <property type="protein sequence ID" value="SQJ09859.1"/>
    <property type="molecule type" value="Genomic_DNA"/>
</dbReference>
<dbReference type="InterPro" id="IPR011009">
    <property type="entry name" value="Kinase-like_dom_sf"/>
</dbReference>
<gene>
    <name evidence="1" type="ORF">NCTC12112_02403</name>
</gene>
<proteinExistence type="predicted"/>
<protein>
    <submittedName>
        <fullName evidence="1">Lipopolysaccharide core biosynthesis protein</fullName>
    </submittedName>
</protein>
<dbReference type="InterPro" id="IPR009330">
    <property type="entry name" value="LipoPS_heptP_kinase"/>
</dbReference>
<name>A0AAX2JCR0_9FUSO</name>
<sequence length="224" mass="27141">MKKIFKVKNNDFDFYYIDEKKLKILEKISKEEFKIKKEFKNSERNYVADIVVDNQNYILKDNKNEYKKFFYIIKKIFLNSDGVQILKNSIKVREEGFNNFAKIIGIIEKRKFRVLKKSFVIMEKVEGRVCEEDFLKDKAIEVVKKLHFIKRYHGDCNPYNFIEEKKNKEVKIIDSKMKKMILGNYRAHYDMLTMQLDSYSNMKYPYSKNIYYYIALAVKKLKKL</sequence>
<dbReference type="GeneID" id="78453684"/>
<dbReference type="RefSeq" id="WP_005981171.1">
    <property type="nucleotide sequence ID" value="NZ_CABKNW010000005.1"/>
</dbReference>
<evidence type="ECO:0000313" key="1">
    <source>
        <dbReference type="EMBL" id="SQJ09859.1"/>
    </source>
</evidence>
<dbReference type="Proteomes" id="UP000249008">
    <property type="component" value="Chromosome 1"/>
</dbReference>